<dbReference type="PATRIC" id="fig|1111454.3.peg.1263"/>
<comment type="caution">
    <text evidence="2">The sequence shown here is derived from an EMBL/GenBank/DDBJ whole genome shotgun (WGS) entry which is preliminary data.</text>
</comment>
<feature type="domain" description="Phage head morphogenesis" evidence="1">
    <location>
        <begin position="195"/>
        <end position="301"/>
    </location>
</feature>
<sequence length="516" mass="59258">MDSEKYWENRAIEREEYWNKQSQAMVDKELANYYQASLDAIQKDIDALYGRFARDNKLDMEEARKLITGKEYKTWRYSLEEYCEKIKKTGNAGLLRELNTLAMRSRITRLDKLHANTLQELDSLGRKQLATMDGFYKKVFESQYYEGLFDMGKAGKVLAAVNKVVPDKVEAIMRNRWSGKNYSDRIWDDKQKLAQEIKQNVLTAVHRGESVDRVSKRLAERMNVSKSNAKRLVRTELNYVNNQASLESIKDAGMKYFRFIATLDKRTSAICREHDGREFSLTEASAGSNVPPLHPNCRSTIAGSFGRGLGKYGTRFARDKSGKGIHVPSDMTYEDWYNKYVEGSYHKYIEGLNDAFRKALAFGHRTGNEGLYWRDKDGNTPFPDMSGNQNSVVFSDELMEFLKNAGEGTLDCIHNHPMSSSFSGQDLCVMNAYKSIDKMLVIGHDGTKYSCSVGNGKRIRSEYILKRHDAIINGYEMTYRKLVKFGMDQNAAWKEVTHLANIDLANELGWDYERTK</sequence>
<proteinExistence type="predicted"/>
<name>U7UKC7_9FIRM</name>
<gene>
    <name evidence="2" type="ORF">HMPREF1250_0186</name>
</gene>
<reference evidence="2 3" key="1">
    <citation type="submission" date="2013-09" db="EMBL/GenBank/DDBJ databases">
        <authorList>
            <person name="Durkin A.S."/>
            <person name="Haft D.R."/>
            <person name="McCorrison J."/>
            <person name="Torralba M."/>
            <person name="Gillis M."/>
            <person name="Haft D.H."/>
            <person name="Methe B."/>
            <person name="Sutton G."/>
            <person name="Nelson K.E."/>
        </authorList>
    </citation>
    <scope>NUCLEOTIDE SEQUENCE [LARGE SCALE GENOMIC DNA]</scope>
    <source>
        <strain evidence="2 3">BV3C16-1</strain>
    </source>
</reference>
<dbReference type="Pfam" id="PF04233">
    <property type="entry name" value="Phage_Mu_F"/>
    <property type="match status" value="1"/>
</dbReference>
<dbReference type="NCBIfam" id="TIGR01641">
    <property type="entry name" value="phageSPP1_gp7"/>
    <property type="match status" value="1"/>
</dbReference>
<dbReference type="InterPro" id="IPR006528">
    <property type="entry name" value="Phage_head_morphogenesis_dom"/>
</dbReference>
<evidence type="ECO:0000313" key="2">
    <source>
        <dbReference type="EMBL" id="ERT59339.1"/>
    </source>
</evidence>
<organism evidence="2 3">
    <name type="scientific">Megasphaera vaginalis</name>
    <name type="common">ex Srinivasan et al. 2021</name>
    <dbReference type="NCBI Taxonomy" id="1111454"/>
    <lineage>
        <taxon>Bacteria</taxon>
        <taxon>Bacillati</taxon>
        <taxon>Bacillota</taxon>
        <taxon>Negativicutes</taxon>
        <taxon>Veillonellales</taxon>
        <taxon>Veillonellaceae</taxon>
        <taxon>Megasphaera</taxon>
    </lineage>
</organism>
<keyword evidence="3" id="KW-1185">Reference proteome</keyword>
<protein>
    <submittedName>
        <fullName evidence="2">Protein F-like protein</fullName>
    </submittedName>
</protein>
<dbReference type="RefSeq" id="WP_023053745.1">
    <property type="nucleotide sequence ID" value="NZ_AWXA01000036.1"/>
</dbReference>
<dbReference type="OrthoDB" id="9765386at2"/>
<evidence type="ECO:0000313" key="3">
    <source>
        <dbReference type="Proteomes" id="UP000017090"/>
    </source>
</evidence>
<accession>U7UKC7</accession>
<dbReference type="eggNOG" id="COG2369">
    <property type="taxonomic scope" value="Bacteria"/>
</dbReference>
<evidence type="ECO:0000259" key="1">
    <source>
        <dbReference type="Pfam" id="PF04233"/>
    </source>
</evidence>
<dbReference type="AlphaFoldDB" id="U7UKC7"/>
<dbReference type="EMBL" id="AWXA01000036">
    <property type="protein sequence ID" value="ERT59339.1"/>
    <property type="molecule type" value="Genomic_DNA"/>
</dbReference>
<dbReference type="Proteomes" id="UP000017090">
    <property type="component" value="Unassembled WGS sequence"/>
</dbReference>
<dbReference type="STRING" id="1111454.HMPREF1250_0186"/>